<keyword evidence="3" id="KW-1185">Reference proteome</keyword>
<dbReference type="AlphaFoldDB" id="A0AAD4H0K6"/>
<dbReference type="InterPro" id="IPR000182">
    <property type="entry name" value="GNAT_dom"/>
</dbReference>
<evidence type="ECO:0000313" key="3">
    <source>
        <dbReference type="Proteomes" id="UP001194746"/>
    </source>
</evidence>
<comment type="caution">
    <text evidence="2">The sequence shown here is derived from an EMBL/GenBank/DDBJ whole genome shotgun (WGS) entry which is preliminary data.</text>
</comment>
<dbReference type="SUPFAM" id="SSF55729">
    <property type="entry name" value="Acyl-CoA N-acyltransferases (Nat)"/>
    <property type="match status" value="1"/>
</dbReference>
<dbReference type="GO" id="GO:0016747">
    <property type="term" value="F:acyltransferase activity, transferring groups other than amino-acyl groups"/>
    <property type="evidence" value="ECO:0007669"/>
    <property type="project" value="InterPro"/>
</dbReference>
<dbReference type="Pfam" id="PF00583">
    <property type="entry name" value="Acetyltransf_1"/>
    <property type="match status" value="1"/>
</dbReference>
<dbReference type="PANTHER" id="PTHR42791">
    <property type="entry name" value="GNAT FAMILY ACETYLTRANSFERASE"/>
    <property type="match status" value="1"/>
</dbReference>
<accession>A0AAD4H0K6</accession>
<dbReference type="InterPro" id="IPR052523">
    <property type="entry name" value="Trichothecene_AcTrans"/>
</dbReference>
<dbReference type="InterPro" id="IPR016181">
    <property type="entry name" value="Acyl_CoA_acyltransferase"/>
</dbReference>
<sequence>MASIQVLPATPEDVSSLTHVILSAFSTPHDREMFPDTPGIHAWWDEFNRHDLLHKPGVRYVKAVDMSLPGSIMACAKWDFQPENRGNRFPPWHEDSNQSECGAFFGECDAARQAVMKDRKHYFLDILVTDPDHRRRGAATLLLRWGCDMADQAGMPIYLDATESGAPVYQKHDFVIQPVSIPLPGDIVAMVREPQPKK</sequence>
<protein>
    <recommendedName>
        <fullName evidence="1">N-acetyltransferase domain-containing protein</fullName>
    </recommendedName>
</protein>
<organism evidence="2 3">
    <name type="scientific">Aspergillus nanangensis</name>
    <dbReference type="NCBI Taxonomy" id="2582783"/>
    <lineage>
        <taxon>Eukaryota</taxon>
        <taxon>Fungi</taxon>
        <taxon>Dikarya</taxon>
        <taxon>Ascomycota</taxon>
        <taxon>Pezizomycotina</taxon>
        <taxon>Eurotiomycetes</taxon>
        <taxon>Eurotiomycetidae</taxon>
        <taxon>Eurotiales</taxon>
        <taxon>Aspergillaceae</taxon>
        <taxon>Aspergillus</taxon>
        <taxon>Aspergillus subgen. Circumdati</taxon>
    </lineage>
</organism>
<dbReference type="PANTHER" id="PTHR42791:SF1">
    <property type="entry name" value="N-ACETYLTRANSFERASE DOMAIN-CONTAINING PROTEIN"/>
    <property type="match status" value="1"/>
</dbReference>
<evidence type="ECO:0000313" key="2">
    <source>
        <dbReference type="EMBL" id="KAF9894808.1"/>
    </source>
</evidence>
<reference evidence="2" key="1">
    <citation type="journal article" date="2019" name="Beilstein J. Org. Chem.">
        <title>Nanangenines: drimane sesquiterpenoids as the dominant metabolite cohort of a novel Australian fungus, Aspergillus nanangensis.</title>
        <authorList>
            <person name="Lacey H.J."/>
            <person name="Gilchrist C.L.M."/>
            <person name="Crombie A."/>
            <person name="Kalaitzis J.A."/>
            <person name="Vuong D."/>
            <person name="Rutledge P.J."/>
            <person name="Turner P."/>
            <person name="Pitt J.I."/>
            <person name="Lacey E."/>
            <person name="Chooi Y.H."/>
            <person name="Piggott A.M."/>
        </authorList>
    </citation>
    <scope>NUCLEOTIDE SEQUENCE</scope>
    <source>
        <strain evidence="2">MST-FP2251</strain>
    </source>
</reference>
<feature type="domain" description="N-acetyltransferase" evidence="1">
    <location>
        <begin position="4"/>
        <end position="198"/>
    </location>
</feature>
<dbReference type="EMBL" id="VCAU01000002">
    <property type="protein sequence ID" value="KAF9894808.1"/>
    <property type="molecule type" value="Genomic_DNA"/>
</dbReference>
<dbReference type="Proteomes" id="UP001194746">
    <property type="component" value="Unassembled WGS sequence"/>
</dbReference>
<gene>
    <name evidence="2" type="ORF">FE257_004429</name>
</gene>
<proteinExistence type="predicted"/>
<reference evidence="2" key="2">
    <citation type="submission" date="2020-02" db="EMBL/GenBank/DDBJ databases">
        <authorList>
            <person name="Gilchrist C.L.M."/>
            <person name="Chooi Y.-H."/>
        </authorList>
    </citation>
    <scope>NUCLEOTIDE SEQUENCE</scope>
    <source>
        <strain evidence="2">MST-FP2251</strain>
    </source>
</reference>
<dbReference type="Gene3D" id="3.40.630.30">
    <property type="match status" value="1"/>
</dbReference>
<dbReference type="PROSITE" id="PS51186">
    <property type="entry name" value="GNAT"/>
    <property type="match status" value="1"/>
</dbReference>
<name>A0AAD4H0K6_ASPNN</name>
<evidence type="ECO:0000259" key="1">
    <source>
        <dbReference type="PROSITE" id="PS51186"/>
    </source>
</evidence>
<dbReference type="CDD" id="cd04301">
    <property type="entry name" value="NAT_SF"/>
    <property type="match status" value="1"/>
</dbReference>